<accession>A0ABQ5KAX7</accession>
<evidence type="ECO:0000313" key="2">
    <source>
        <dbReference type="EMBL" id="GKT29047.1"/>
    </source>
</evidence>
<comment type="caution">
    <text evidence="2">The sequence shown here is derived from an EMBL/GenBank/DDBJ whole genome shotgun (WGS) entry which is preliminary data.</text>
</comment>
<dbReference type="SUPFAM" id="SSF55785">
    <property type="entry name" value="PYP-like sensor domain (PAS domain)"/>
    <property type="match status" value="1"/>
</dbReference>
<proteinExistence type="predicted"/>
<dbReference type="SMART" id="SM00091">
    <property type="entry name" value="PAS"/>
    <property type="match status" value="1"/>
</dbReference>
<sequence length="169" mass="18847">MLSLFSTLPGIDSQTELKRLPQEKREKWFRTLFDGMSEGIVSVNSRGIINTANSVACRILNTPYESLVNTYVGEITPKDNLLMECMEKGFRVDFYGSAKPIHDSQGAFVGAVLLMKDLREVKAMVDAVMTPIDFRFDDFIGESPAIKNLITFAKRIAELDTIVSITGES</sequence>
<name>A0ABQ5KAX7_9EUKA</name>
<evidence type="ECO:0000259" key="1">
    <source>
        <dbReference type="SMART" id="SM00091"/>
    </source>
</evidence>
<evidence type="ECO:0000313" key="3">
    <source>
        <dbReference type="Proteomes" id="UP001057375"/>
    </source>
</evidence>
<dbReference type="InterPro" id="IPR000014">
    <property type="entry name" value="PAS"/>
</dbReference>
<reference evidence="2" key="1">
    <citation type="submission" date="2022-03" db="EMBL/GenBank/DDBJ databases">
        <title>Draft genome sequence of Aduncisulcus paluster, a free-living microaerophilic Fornicata.</title>
        <authorList>
            <person name="Yuyama I."/>
            <person name="Kume K."/>
            <person name="Tamura T."/>
            <person name="Inagaki Y."/>
            <person name="Hashimoto T."/>
        </authorList>
    </citation>
    <scope>NUCLEOTIDE SEQUENCE</scope>
    <source>
        <strain evidence="2">NY0171</strain>
    </source>
</reference>
<dbReference type="InterPro" id="IPR035965">
    <property type="entry name" value="PAS-like_dom_sf"/>
</dbReference>
<feature type="non-terminal residue" evidence="2">
    <location>
        <position position="169"/>
    </location>
</feature>
<keyword evidence="3" id="KW-1185">Reference proteome</keyword>
<feature type="domain" description="PAS" evidence="1">
    <location>
        <begin position="27"/>
        <end position="91"/>
    </location>
</feature>
<protein>
    <submittedName>
        <fullName evidence="2">Sigma 54-interacting transcriptional regulator</fullName>
    </submittedName>
</protein>
<gene>
    <name evidence="2" type="ORF">ADUPG1_001016</name>
</gene>
<dbReference type="Proteomes" id="UP001057375">
    <property type="component" value="Unassembled WGS sequence"/>
</dbReference>
<dbReference type="Pfam" id="PF13188">
    <property type="entry name" value="PAS_8"/>
    <property type="match status" value="1"/>
</dbReference>
<dbReference type="Gene3D" id="3.30.450.20">
    <property type="entry name" value="PAS domain"/>
    <property type="match status" value="1"/>
</dbReference>
<organism evidence="2 3">
    <name type="scientific">Aduncisulcus paluster</name>
    <dbReference type="NCBI Taxonomy" id="2918883"/>
    <lineage>
        <taxon>Eukaryota</taxon>
        <taxon>Metamonada</taxon>
        <taxon>Carpediemonas-like organisms</taxon>
        <taxon>Aduncisulcus</taxon>
    </lineage>
</organism>
<dbReference type="EMBL" id="BQXS01000624">
    <property type="protein sequence ID" value="GKT29047.1"/>
    <property type="molecule type" value="Genomic_DNA"/>
</dbReference>